<name>A0A101LX15_PICGL</name>
<geneLocation type="mitochondrion" evidence="2"/>
<feature type="region of interest" description="Disordered" evidence="1">
    <location>
        <begin position="1"/>
        <end position="51"/>
    </location>
</feature>
<proteinExistence type="predicted"/>
<feature type="compositionally biased region" description="Polar residues" evidence="1">
    <location>
        <begin position="7"/>
        <end position="19"/>
    </location>
</feature>
<evidence type="ECO:0000313" key="2">
    <source>
        <dbReference type="EMBL" id="KUM46931.1"/>
    </source>
</evidence>
<comment type="caution">
    <text evidence="2">The sequence shown here is derived from an EMBL/GenBank/DDBJ whole genome shotgun (WGS) entry which is preliminary data.</text>
</comment>
<dbReference type="AlphaFoldDB" id="A0A101LX15"/>
<feature type="compositionally biased region" description="Low complexity" evidence="1">
    <location>
        <begin position="25"/>
        <end position="34"/>
    </location>
</feature>
<evidence type="ECO:0000256" key="1">
    <source>
        <dbReference type="SAM" id="MobiDB-lite"/>
    </source>
</evidence>
<accession>A0A101LX15</accession>
<protein>
    <submittedName>
        <fullName evidence="2">Uncharacterized protein</fullName>
    </submittedName>
</protein>
<dbReference type="EMBL" id="LKAM01000009">
    <property type="protein sequence ID" value="KUM46931.1"/>
    <property type="molecule type" value="Genomic_DNA"/>
</dbReference>
<organism evidence="2">
    <name type="scientific">Picea glauca</name>
    <name type="common">White spruce</name>
    <name type="synonym">Pinus glauca</name>
    <dbReference type="NCBI Taxonomy" id="3330"/>
    <lineage>
        <taxon>Eukaryota</taxon>
        <taxon>Viridiplantae</taxon>
        <taxon>Streptophyta</taxon>
        <taxon>Embryophyta</taxon>
        <taxon>Tracheophyta</taxon>
        <taxon>Spermatophyta</taxon>
        <taxon>Pinopsida</taxon>
        <taxon>Pinidae</taxon>
        <taxon>Conifers I</taxon>
        <taxon>Pinales</taxon>
        <taxon>Pinaceae</taxon>
        <taxon>Picea</taxon>
    </lineage>
</organism>
<gene>
    <name evidence="2" type="ORF">ABT39_MTgene6386</name>
</gene>
<reference evidence="2" key="1">
    <citation type="journal article" date="2015" name="Genome Biol. Evol.">
        <title>Organellar Genomes of White Spruce (Picea glauca): Assembly and Annotation.</title>
        <authorList>
            <person name="Jackman S.D."/>
            <person name="Warren R.L."/>
            <person name="Gibb E.A."/>
            <person name="Vandervalk B.P."/>
            <person name="Mohamadi H."/>
            <person name="Chu J."/>
            <person name="Raymond A."/>
            <person name="Pleasance S."/>
            <person name="Coope R."/>
            <person name="Wildung M.R."/>
            <person name="Ritland C.E."/>
            <person name="Bousquet J."/>
            <person name="Jones S.J."/>
            <person name="Bohlmann J."/>
            <person name="Birol I."/>
        </authorList>
    </citation>
    <scope>NUCLEOTIDE SEQUENCE [LARGE SCALE GENOMIC DNA]</scope>
    <source>
        <tissue evidence="2">Flushing bud</tissue>
    </source>
</reference>
<sequence>MFPTAHLHQNYTSTGTTHSHQYHHGPTPTCPTKKGGPRQDSHTRPVTPTCLRDAERDLAYLRY</sequence>
<keyword evidence="2" id="KW-0496">Mitochondrion</keyword>